<feature type="binding site" evidence="7">
    <location>
        <position position="244"/>
    </location>
    <ligand>
        <name>Mn(2+)</name>
        <dbReference type="ChEBI" id="CHEBI:29035"/>
        <label>1</label>
    </ligand>
</feature>
<keyword evidence="2 5" id="KW-0378">Hydrolase</keyword>
<evidence type="ECO:0000256" key="3">
    <source>
        <dbReference type="ARBA" id="ARBA00022808"/>
    </source>
</evidence>
<keyword evidence="3 5" id="KW-0369">Histidine metabolism</keyword>
<dbReference type="GO" id="GO:0030145">
    <property type="term" value="F:manganese ion binding"/>
    <property type="evidence" value="ECO:0007669"/>
    <property type="project" value="UniProtKB-UniRule"/>
</dbReference>
<gene>
    <name evidence="5" type="primary">hutG</name>
    <name evidence="10" type="ORF">FHS48_003899</name>
</gene>
<feature type="binding site" evidence="7">
    <location>
        <position position="153"/>
    </location>
    <ligand>
        <name>Mn(2+)</name>
        <dbReference type="ChEBI" id="CHEBI:29035"/>
        <label>1</label>
    </ligand>
</feature>
<dbReference type="Gene3D" id="3.40.800.10">
    <property type="entry name" value="Ureohydrolase domain"/>
    <property type="match status" value="1"/>
</dbReference>
<dbReference type="CDD" id="cd09988">
    <property type="entry name" value="Formimidoylglutamase"/>
    <property type="match status" value="1"/>
</dbReference>
<accession>A0A7W9ZK58</accession>
<evidence type="ECO:0000256" key="1">
    <source>
        <dbReference type="ARBA" id="ARBA00022723"/>
    </source>
</evidence>
<reference evidence="10 11" key="1">
    <citation type="submission" date="2020-08" db="EMBL/GenBank/DDBJ databases">
        <title>Genomic Encyclopedia of Type Strains, Phase IV (KMG-IV): sequencing the most valuable type-strain genomes for metagenomic binning, comparative biology and taxonomic classification.</title>
        <authorList>
            <person name="Goeker M."/>
        </authorList>
    </citation>
    <scope>NUCLEOTIDE SEQUENCE [LARGE SCALE GENOMIC DNA]</scope>
    <source>
        <strain evidence="10 11">DSM 11590</strain>
    </source>
</reference>
<dbReference type="InterPro" id="IPR023696">
    <property type="entry name" value="Ureohydrolase_dom_sf"/>
</dbReference>
<dbReference type="AlphaFoldDB" id="A0A7W9ZK58"/>
<dbReference type="PIRSF" id="PIRSF036979">
    <property type="entry name" value="Arginase"/>
    <property type="match status" value="1"/>
</dbReference>
<dbReference type="PROSITE" id="PS51409">
    <property type="entry name" value="ARGINASE_2"/>
    <property type="match status" value="1"/>
</dbReference>
<feature type="binding site" evidence="5">
    <location>
        <position position="151"/>
    </location>
    <ligand>
        <name>Mn(2+)</name>
        <dbReference type="ChEBI" id="CHEBI:29035"/>
        <label>2</label>
    </ligand>
</feature>
<sequence>MHVAPDMGRWSGRIDSEGDLARRWHQVVGPWTERSAPGVTLLGLASDEGVRRNQGRPGAADGPAALRRALAGVPVHGTRPLWDAGDVLCHDGQLEVAQQAAARQVARLLENGQFPVVVGGGHEVAYATFCGLEQFLGTPAEAPRIGIINFDAHFDLRQAGESTSGTPFAQIADRCAARGWPFRYLCLGVAETGNTGALYATARRLGVQWISDGVLTGWRLPEAEQAVDAFMADCDHLYLSIDLDVFPAGQAPGVSAPAACGVAVPVVEALIGRIRASGRLRLADIAELNPRFDQDGHTARLAARLVHDLYR</sequence>
<dbReference type="InterPro" id="IPR006035">
    <property type="entry name" value="Ureohydrolase"/>
</dbReference>
<dbReference type="GO" id="GO:0033389">
    <property type="term" value="P:putrescine biosynthetic process from arginine, via agmatine"/>
    <property type="evidence" value="ECO:0007669"/>
    <property type="project" value="TreeGrafter"/>
</dbReference>
<name>A0A7W9ZK58_NOVIT</name>
<comment type="caution">
    <text evidence="10">The sequence shown here is derived from an EMBL/GenBank/DDBJ whole genome shotgun (WGS) entry which is preliminary data.</text>
</comment>
<comment type="function">
    <text evidence="5">Catalyzes the conversion of N-formimidoyl-L-glutamate to L-glutamate and formamide.</text>
</comment>
<dbReference type="GO" id="GO:0050415">
    <property type="term" value="F:formimidoylglutamase activity"/>
    <property type="evidence" value="ECO:0007669"/>
    <property type="project" value="UniProtKB-UniRule"/>
</dbReference>
<evidence type="ECO:0000313" key="10">
    <source>
        <dbReference type="EMBL" id="MBB6212443.1"/>
    </source>
</evidence>
<feature type="binding site" evidence="5 7">
    <location>
        <position position="155"/>
    </location>
    <ligand>
        <name>Mn(2+)</name>
        <dbReference type="ChEBI" id="CHEBI:29035"/>
        <label>1</label>
    </ligand>
</feature>
<dbReference type="PANTHER" id="PTHR11358">
    <property type="entry name" value="ARGINASE/AGMATINASE"/>
    <property type="match status" value="1"/>
</dbReference>
<evidence type="ECO:0000256" key="2">
    <source>
        <dbReference type="ARBA" id="ARBA00022801"/>
    </source>
</evidence>
<comment type="similarity">
    <text evidence="5 8 9">Belongs to the arginase family.</text>
</comment>
<protein>
    <recommendedName>
        <fullName evidence="5 6">Formimidoylglutamase</fullName>
        <ecNumber evidence="5 6">3.5.3.8</ecNumber>
    </recommendedName>
    <alternativeName>
        <fullName evidence="5">Formiminoglutamase</fullName>
    </alternativeName>
    <alternativeName>
        <fullName evidence="5">Formiminoglutamate hydrolase</fullName>
    </alternativeName>
</protein>
<evidence type="ECO:0000256" key="4">
    <source>
        <dbReference type="ARBA" id="ARBA00023211"/>
    </source>
</evidence>
<feature type="binding site" evidence="5 7">
    <location>
        <position position="242"/>
    </location>
    <ligand>
        <name>Mn(2+)</name>
        <dbReference type="ChEBI" id="CHEBI:29035"/>
        <label>1</label>
    </ligand>
</feature>
<comment type="pathway">
    <text evidence="5">Amino-acid degradation; L-histidine degradation into L-glutamate; L-glutamate from N-formimidoyl-L-glutamate (hydrolase route): step 1/1.</text>
</comment>
<evidence type="ECO:0000256" key="8">
    <source>
        <dbReference type="PROSITE-ProRule" id="PRU00742"/>
    </source>
</evidence>
<dbReference type="InterPro" id="IPR020855">
    <property type="entry name" value="Ureohydrolase_Mn_BS"/>
</dbReference>
<comment type="cofactor">
    <cofactor evidence="5 7">
        <name>Mn(2+)</name>
        <dbReference type="ChEBI" id="CHEBI:29035"/>
    </cofactor>
    <text evidence="5 7">Binds 2 manganese ions per subunit.</text>
</comment>
<dbReference type="PROSITE" id="PS01053">
    <property type="entry name" value="ARGINASE_1"/>
    <property type="match status" value="1"/>
</dbReference>
<dbReference type="GO" id="GO:0008783">
    <property type="term" value="F:agmatinase activity"/>
    <property type="evidence" value="ECO:0007669"/>
    <property type="project" value="TreeGrafter"/>
</dbReference>
<dbReference type="GO" id="GO:0019556">
    <property type="term" value="P:L-histidine catabolic process to glutamate and formamide"/>
    <property type="evidence" value="ECO:0007669"/>
    <property type="project" value="UniProtKB-UniRule"/>
</dbReference>
<feature type="binding site" evidence="5 7">
    <location>
        <position position="151"/>
    </location>
    <ligand>
        <name>Mn(2+)</name>
        <dbReference type="ChEBI" id="CHEBI:29035"/>
        <label>1</label>
    </ligand>
</feature>
<dbReference type="EMBL" id="JACIIX010000026">
    <property type="protein sequence ID" value="MBB6212443.1"/>
    <property type="molecule type" value="Genomic_DNA"/>
</dbReference>
<dbReference type="Pfam" id="PF00491">
    <property type="entry name" value="Arginase"/>
    <property type="match status" value="1"/>
</dbReference>
<feature type="binding site" evidence="5">
    <location>
        <position position="244"/>
    </location>
    <ligand>
        <name>Mn(2+)</name>
        <dbReference type="ChEBI" id="CHEBI:29035"/>
        <label>2</label>
    </ligand>
</feature>
<evidence type="ECO:0000313" key="11">
    <source>
        <dbReference type="Proteomes" id="UP000544872"/>
    </source>
</evidence>
<dbReference type="InterPro" id="IPR005923">
    <property type="entry name" value="HutG"/>
</dbReference>
<keyword evidence="4 5" id="KW-0464">Manganese</keyword>
<feature type="binding site" evidence="5 7">
    <location>
        <position position="122"/>
    </location>
    <ligand>
        <name>Mn(2+)</name>
        <dbReference type="ChEBI" id="CHEBI:29035"/>
        <label>1</label>
    </ligand>
</feature>
<evidence type="ECO:0000256" key="6">
    <source>
        <dbReference type="NCBIfam" id="TIGR01227"/>
    </source>
</evidence>
<dbReference type="RefSeq" id="WP_184266493.1">
    <property type="nucleotide sequence ID" value="NZ_JACIIX010000026.1"/>
</dbReference>
<dbReference type="Proteomes" id="UP000544872">
    <property type="component" value="Unassembled WGS sequence"/>
</dbReference>
<evidence type="ECO:0000256" key="9">
    <source>
        <dbReference type="RuleBase" id="RU003684"/>
    </source>
</evidence>
<keyword evidence="11" id="KW-1185">Reference proteome</keyword>
<dbReference type="PANTHER" id="PTHR11358:SF35">
    <property type="entry name" value="FORMIMIDOYLGLUTAMASE"/>
    <property type="match status" value="1"/>
</dbReference>
<dbReference type="NCBIfam" id="TIGR01227">
    <property type="entry name" value="hutG"/>
    <property type="match status" value="1"/>
</dbReference>
<dbReference type="EC" id="3.5.3.8" evidence="5 6"/>
<feature type="binding site" evidence="5">
    <location>
        <position position="242"/>
    </location>
    <ligand>
        <name>Mn(2+)</name>
        <dbReference type="ChEBI" id="CHEBI:29035"/>
        <label>2</label>
    </ligand>
</feature>
<dbReference type="UniPathway" id="UPA00379">
    <property type="reaction ID" value="UER00552"/>
</dbReference>
<keyword evidence="1 5" id="KW-0479">Metal-binding</keyword>
<dbReference type="HAMAP" id="MF_00737">
    <property type="entry name" value="Formimidoylglutam"/>
    <property type="match status" value="1"/>
</dbReference>
<evidence type="ECO:0000256" key="7">
    <source>
        <dbReference type="PIRSR" id="PIRSR036979-1"/>
    </source>
</evidence>
<proteinExistence type="inferred from homology"/>
<organism evidence="10 11">
    <name type="scientific">Novispirillum itersonii</name>
    <name type="common">Aquaspirillum itersonii</name>
    <dbReference type="NCBI Taxonomy" id="189"/>
    <lineage>
        <taxon>Bacteria</taxon>
        <taxon>Pseudomonadati</taxon>
        <taxon>Pseudomonadota</taxon>
        <taxon>Alphaproteobacteria</taxon>
        <taxon>Rhodospirillales</taxon>
        <taxon>Novispirillaceae</taxon>
        <taxon>Novispirillum</taxon>
    </lineage>
</organism>
<dbReference type="GO" id="GO:0019557">
    <property type="term" value="P:L-histidine catabolic process to glutamate and formate"/>
    <property type="evidence" value="ECO:0007669"/>
    <property type="project" value="UniProtKB-UniPathway"/>
</dbReference>
<feature type="binding site" evidence="5">
    <location>
        <position position="153"/>
    </location>
    <ligand>
        <name>Mn(2+)</name>
        <dbReference type="ChEBI" id="CHEBI:29035"/>
        <label>2</label>
    </ligand>
</feature>
<evidence type="ECO:0000256" key="5">
    <source>
        <dbReference type="HAMAP-Rule" id="MF_00737"/>
    </source>
</evidence>
<comment type="catalytic activity">
    <reaction evidence="5">
        <text>N-formimidoyl-L-glutamate + H2O = formamide + L-glutamate</text>
        <dbReference type="Rhea" id="RHEA:22492"/>
        <dbReference type="ChEBI" id="CHEBI:15377"/>
        <dbReference type="ChEBI" id="CHEBI:16397"/>
        <dbReference type="ChEBI" id="CHEBI:29985"/>
        <dbReference type="ChEBI" id="CHEBI:58928"/>
        <dbReference type="EC" id="3.5.3.8"/>
    </reaction>
</comment>
<dbReference type="SUPFAM" id="SSF52768">
    <property type="entry name" value="Arginase/deacetylase"/>
    <property type="match status" value="1"/>
</dbReference>